<protein>
    <submittedName>
        <fullName evidence="5">Mammalian cell entry protein</fullName>
    </submittedName>
</protein>
<gene>
    <name evidence="5" type="ORF">nbrc107696_21150</name>
</gene>
<proteinExistence type="predicted"/>
<evidence type="ECO:0000259" key="3">
    <source>
        <dbReference type="Pfam" id="PF02470"/>
    </source>
</evidence>
<dbReference type="AlphaFoldDB" id="A0A7I9V8Q0"/>
<comment type="caution">
    <text evidence="5">The sequence shown here is derived from an EMBL/GenBank/DDBJ whole genome shotgun (WGS) entry which is preliminary data.</text>
</comment>
<feature type="region of interest" description="Disordered" evidence="1">
    <location>
        <begin position="398"/>
        <end position="436"/>
    </location>
</feature>
<evidence type="ECO:0000313" key="5">
    <source>
        <dbReference type="EMBL" id="GEE01669.1"/>
    </source>
</evidence>
<name>A0A7I9V8Q0_9ACTN</name>
<feature type="region of interest" description="Disordered" evidence="1">
    <location>
        <begin position="322"/>
        <end position="351"/>
    </location>
</feature>
<dbReference type="InterPro" id="IPR052336">
    <property type="entry name" value="MlaD_Phospholipid_Transporter"/>
</dbReference>
<organism evidence="5 6">
    <name type="scientific">Gordonia spumicola</name>
    <dbReference type="NCBI Taxonomy" id="589161"/>
    <lineage>
        <taxon>Bacteria</taxon>
        <taxon>Bacillati</taxon>
        <taxon>Actinomycetota</taxon>
        <taxon>Actinomycetes</taxon>
        <taxon>Mycobacteriales</taxon>
        <taxon>Gordoniaceae</taxon>
        <taxon>Gordonia</taxon>
    </lineage>
</organism>
<keyword evidence="2" id="KW-0472">Membrane</keyword>
<dbReference type="InterPro" id="IPR003399">
    <property type="entry name" value="Mce/MlaD"/>
</dbReference>
<dbReference type="NCBIfam" id="TIGR00996">
    <property type="entry name" value="Mtu_fam_mce"/>
    <property type="match status" value="1"/>
</dbReference>
<dbReference type="Proteomes" id="UP000444960">
    <property type="component" value="Unassembled WGS sequence"/>
</dbReference>
<keyword evidence="6" id="KW-1185">Reference proteome</keyword>
<evidence type="ECO:0000256" key="2">
    <source>
        <dbReference type="SAM" id="Phobius"/>
    </source>
</evidence>
<dbReference type="OrthoDB" id="4741753at2"/>
<dbReference type="EMBL" id="BJOV01000003">
    <property type="protein sequence ID" value="GEE01669.1"/>
    <property type="molecule type" value="Genomic_DNA"/>
</dbReference>
<dbReference type="PANTHER" id="PTHR33371">
    <property type="entry name" value="INTERMEMBRANE PHOSPHOLIPID TRANSPORT SYSTEM BINDING PROTEIN MLAD-RELATED"/>
    <property type="match status" value="1"/>
</dbReference>
<keyword evidence="2" id="KW-0812">Transmembrane</keyword>
<evidence type="ECO:0000256" key="1">
    <source>
        <dbReference type="SAM" id="MobiDB-lite"/>
    </source>
</evidence>
<accession>A0A7I9V8Q0</accession>
<feature type="transmembrane region" description="Helical" evidence="2">
    <location>
        <begin position="12"/>
        <end position="32"/>
    </location>
</feature>
<feature type="domain" description="Mce/MlaD" evidence="3">
    <location>
        <begin position="40"/>
        <end position="118"/>
    </location>
</feature>
<keyword evidence="2" id="KW-1133">Transmembrane helix</keyword>
<dbReference type="InterPro" id="IPR024516">
    <property type="entry name" value="Mce_C"/>
</dbReference>
<dbReference type="PANTHER" id="PTHR33371:SF16">
    <property type="entry name" value="MCE-FAMILY PROTEIN MCE3F"/>
    <property type="match status" value="1"/>
</dbReference>
<feature type="domain" description="Mammalian cell entry C-terminal" evidence="4">
    <location>
        <begin position="125"/>
        <end position="289"/>
    </location>
</feature>
<evidence type="ECO:0000313" key="6">
    <source>
        <dbReference type="Proteomes" id="UP000444960"/>
    </source>
</evidence>
<dbReference type="RefSeq" id="WP_161895430.1">
    <property type="nucleotide sequence ID" value="NZ_BJOV01000003.1"/>
</dbReference>
<feature type="compositionally biased region" description="Basic and acidic residues" evidence="1">
    <location>
        <begin position="341"/>
        <end position="350"/>
    </location>
</feature>
<dbReference type="InterPro" id="IPR005693">
    <property type="entry name" value="Mce"/>
</dbReference>
<dbReference type="Pfam" id="PF11887">
    <property type="entry name" value="Mce4_CUP1"/>
    <property type="match status" value="1"/>
</dbReference>
<sequence length="469" mass="49712">MRLTKLVKGQLIVFALLTVVSVVYGFIAYIGVGRVTGLGTYRVVAEFTVAGGAYESGLVTYRGVTVGRVDSVDLDLTNPAAPVRVTLRIDSDRHIPVDSSARIKSQSAVGEQYVDLVPRSGDGPSLVDGDVLPARGNVSPTPTKDVLDRTMNLVAALSPDNVQTTVDAVSDGFGQTGDRLALLIDSSQRLLRLAQVDLGQTVTLITDAQPLLRTGNAVASDLRASVANLASFTDQLAMSDGQIRTLLEDAPAAADEVTNTLHDLTPTLPTLLANLQTVGQVLRVNVPGLRHILTVYPAFTSGTLYSVKDYALGDSPQAPLDVKLGNTLNPPPCTEGYGRTQRRDPSDMRKVPVVPDQYCDVLAANPKVARGARNVPCAKDLSVRAALVEDCPGGLPSTWPGMLARPGTTAGEPPSSKRRRQSAVDRAVPYSETTGRFRGPDGVTYFVGTPSSTASGKGNATWQSLLIKW</sequence>
<dbReference type="GO" id="GO:0005576">
    <property type="term" value="C:extracellular region"/>
    <property type="evidence" value="ECO:0007669"/>
    <property type="project" value="TreeGrafter"/>
</dbReference>
<evidence type="ECO:0000259" key="4">
    <source>
        <dbReference type="Pfam" id="PF11887"/>
    </source>
</evidence>
<dbReference type="Pfam" id="PF02470">
    <property type="entry name" value="MlaD"/>
    <property type="match status" value="1"/>
</dbReference>
<reference evidence="6" key="1">
    <citation type="submission" date="2019-06" db="EMBL/GenBank/DDBJ databases">
        <title>Gordonia isolated from sludge of a wastewater treatment plant.</title>
        <authorList>
            <person name="Tamura T."/>
            <person name="Aoyama K."/>
            <person name="Kang Y."/>
            <person name="Saito S."/>
            <person name="Akiyama N."/>
            <person name="Yazawa K."/>
            <person name="Gonoi T."/>
            <person name="Mikami Y."/>
        </authorList>
    </citation>
    <scope>NUCLEOTIDE SEQUENCE [LARGE SCALE GENOMIC DNA]</scope>
    <source>
        <strain evidence="6">NBRC 107696</strain>
    </source>
</reference>